<accession>A0A0D3G8Q1</accession>
<evidence type="ECO:0000256" key="1">
    <source>
        <dbReference type="SAM" id="MobiDB-lite"/>
    </source>
</evidence>
<evidence type="ECO:0000313" key="2">
    <source>
        <dbReference type="EnsemblPlants" id="OBART05G19520.1"/>
    </source>
</evidence>
<name>A0A0D3G8Q1_9ORYZ</name>
<dbReference type="EnsemblPlants" id="OBART05G19520.1">
    <property type="protein sequence ID" value="OBART05G19520.1"/>
    <property type="gene ID" value="OBART05G19520"/>
</dbReference>
<feature type="compositionally biased region" description="Low complexity" evidence="1">
    <location>
        <begin position="22"/>
        <end position="33"/>
    </location>
</feature>
<dbReference type="Gramene" id="OBART05G19520.1">
    <property type="protein sequence ID" value="OBART05G19520.1"/>
    <property type="gene ID" value="OBART05G19520"/>
</dbReference>
<dbReference type="HOGENOM" id="CLU_2213956_0_0_1"/>
<sequence length="107" mass="11242">MSQVFPHSGAGSAALPSRSHGAPSSFSSQPRRAAAAAVSRVSCTRIGGLSEVVNGELVVGDQEQTTDDLLTRHKKVVADYTLSATVTVSLKQDDSTPRKVADMLAFR</sequence>
<dbReference type="PaxDb" id="65489-OBART05G19520.1"/>
<dbReference type="Proteomes" id="UP000026960">
    <property type="component" value="Chromosome 5"/>
</dbReference>
<proteinExistence type="predicted"/>
<feature type="region of interest" description="Disordered" evidence="1">
    <location>
        <begin position="1"/>
        <end position="33"/>
    </location>
</feature>
<reference evidence="2" key="2">
    <citation type="submission" date="2015-03" db="UniProtKB">
        <authorList>
            <consortium name="EnsemblPlants"/>
        </authorList>
    </citation>
    <scope>IDENTIFICATION</scope>
</reference>
<reference evidence="2" key="1">
    <citation type="journal article" date="2009" name="Rice">
        <title>De Novo Next Generation Sequencing of Plant Genomes.</title>
        <authorList>
            <person name="Rounsley S."/>
            <person name="Marri P.R."/>
            <person name="Yu Y."/>
            <person name="He R."/>
            <person name="Sisneros N."/>
            <person name="Goicoechea J.L."/>
            <person name="Lee S.J."/>
            <person name="Angelova A."/>
            <person name="Kudrna D."/>
            <person name="Luo M."/>
            <person name="Affourtit J."/>
            <person name="Desany B."/>
            <person name="Knight J."/>
            <person name="Niazi F."/>
            <person name="Egholm M."/>
            <person name="Wing R.A."/>
        </authorList>
    </citation>
    <scope>NUCLEOTIDE SEQUENCE [LARGE SCALE GENOMIC DNA]</scope>
    <source>
        <strain evidence="2">cv. IRGC 105608</strain>
    </source>
</reference>
<evidence type="ECO:0000313" key="3">
    <source>
        <dbReference type="Proteomes" id="UP000026960"/>
    </source>
</evidence>
<organism evidence="2">
    <name type="scientific">Oryza barthii</name>
    <dbReference type="NCBI Taxonomy" id="65489"/>
    <lineage>
        <taxon>Eukaryota</taxon>
        <taxon>Viridiplantae</taxon>
        <taxon>Streptophyta</taxon>
        <taxon>Embryophyta</taxon>
        <taxon>Tracheophyta</taxon>
        <taxon>Spermatophyta</taxon>
        <taxon>Magnoliopsida</taxon>
        <taxon>Liliopsida</taxon>
        <taxon>Poales</taxon>
        <taxon>Poaceae</taxon>
        <taxon>BOP clade</taxon>
        <taxon>Oryzoideae</taxon>
        <taxon>Oryzeae</taxon>
        <taxon>Oryzinae</taxon>
        <taxon>Oryza</taxon>
    </lineage>
</organism>
<protein>
    <submittedName>
        <fullName evidence="2">Uncharacterized protein</fullName>
    </submittedName>
</protein>
<keyword evidence="3" id="KW-1185">Reference proteome</keyword>
<dbReference type="AlphaFoldDB" id="A0A0D3G8Q1"/>